<dbReference type="InterPro" id="IPR028096">
    <property type="entry name" value="EfeO_Cupredoxin"/>
</dbReference>
<reference evidence="3" key="1">
    <citation type="submission" date="2022-05" db="EMBL/GenBank/DDBJ databases">
        <title>Sphingomonas sp. strain RMG20 Genome sequencing and assembly.</title>
        <authorList>
            <person name="Kim I."/>
        </authorList>
    </citation>
    <scope>NUCLEOTIDE SEQUENCE</scope>
    <source>
        <strain evidence="3">RMG20</strain>
    </source>
</reference>
<evidence type="ECO:0000313" key="3">
    <source>
        <dbReference type="EMBL" id="URW75208.1"/>
    </source>
</evidence>
<proteinExistence type="predicted"/>
<evidence type="ECO:0000256" key="1">
    <source>
        <dbReference type="SAM" id="SignalP"/>
    </source>
</evidence>
<dbReference type="RefSeq" id="WP_250751021.1">
    <property type="nucleotide sequence ID" value="NZ_CP098401.1"/>
</dbReference>
<feature type="chain" id="PRO_5047311985" evidence="1">
    <location>
        <begin position="19"/>
        <end position="122"/>
    </location>
</feature>
<gene>
    <name evidence="3" type="ORF">M9980_11740</name>
</gene>
<dbReference type="Proteomes" id="UP001055580">
    <property type="component" value="Chromosome"/>
</dbReference>
<accession>A0ABY4TY30</accession>
<dbReference type="Pfam" id="PF13473">
    <property type="entry name" value="Cupredoxin_1"/>
    <property type="match status" value="1"/>
</dbReference>
<feature type="signal peptide" evidence="1">
    <location>
        <begin position="1"/>
        <end position="18"/>
    </location>
</feature>
<protein>
    <submittedName>
        <fullName evidence="3">Cupredoxin domain-containing protein</fullName>
    </submittedName>
</protein>
<keyword evidence="4" id="KW-1185">Reference proteome</keyword>
<feature type="domain" description="EfeO-type cupredoxin-like" evidence="2">
    <location>
        <begin position="3"/>
        <end position="121"/>
    </location>
</feature>
<organism evidence="3 4">
    <name type="scientific">Sphingomonas donggukensis</name>
    <dbReference type="NCBI Taxonomy" id="2949093"/>
    <lineage>
        <taxon>Bacteria</taxon>
        <taxon>Pseudomonadati</taxon>
        <taxon>Pseudomonadota</taxon>
        <taxon>Alphaproteobacteria</taxon>
        <taxon>Sphingomonadales</taxon>
        <taxon>Sphingomonadaceae</taxon>
        <taxon>Sphingomonas</taxon>
    </lineage>
</organism>
<evidence type="ECO:0000313" key="4">
    <source>
        <dbReference type="Proteomes" id="UP001055580"/>
    </source>
</evidence>
<evidence type="ECO:0000259" key="2">
    <source>
        <dbReference type="Pfam" id="PF13473"/>
    </source>
</evidence>
<name>A0ABY4TY30_9SPHN</name>
<sequence length="122" mass="13019">MRMILAISALMLAAPAAAQGDAVERVDITLSSFKFEPKSIHLQHGRPYLLHFTNSASGGHNFVAKAFFAAAKASGVADGRVELERHASADVRIVAPAAGRYPVKCSHFLHSTFGMTGEIVVE</sequence>
<dbReference type="InterPro" id="IPR008972">
    <property type="entry name" value="Cupredoxin"/>
</dbReference>
<dbReference type="EMBL" id="CP098401">
    <property type="protein sequence ID" value="URW75208.1"/>
    <property type="molecule type" value="Genomic_DNA"/>
</dbReference>
<dbReference type="SUPFAM" id="SSF49503">
    <property type="entry name" value="Cupredoxins"/>
    <property type="match status" value="1"/>
</dbReference>
<keyword evidence="1" id="KW-0732">Signal</keyword>
<dbReference type="Gene3D" id="2.60.40.420">
    <property type="entry name" value="Cupredoxins - blue copper proteins"/>
    <property type="match status" value="1"/>
</dbReference>